<dbReference type="OrthoDB" id="9766402at2"/>
<gene>
    <name evidence="9" type="ORF">PG2T_09180</name>
</gene>
<dbReference type="InterPro" id="IPR050775">
    <property type="entry name" value="FAD-binding_Monooxygenases"/>
</dbReference>
<keyword evidence="4" id="KW-0274">FAD</keyword>
<evidence type="ECO:0000313" key="9">
    <source>
        <dbReference type="EMBL" id="ANX04330.1"/>
    </source>
</evidence>
<dbReference type="Pfam" id="PF07992">
    <property type="entry name" value="Pyr_redox_2"/>
    <property type="match status" value="1"/>
</dbReference>
<dbReference type="PANTHER" id="PTHR43098:SF3">
    <property type="entry name" value="L-ORNITHINE N(5)-MONOOXYGENASE-RELATED"/>
    <property type="match status" value="1"/>
</dbReference>
<name>A0A1B1YTX9_9GAMM</name>
<dbReference type="KEGG" id="gbi:PG2T_09180"/>
<evidence type="ECO:0000256" key="1">
    <source>
        <dbReference type="ARBA" id="ARBA00001974"/>
    </source>
</evidence>
<keyword evidence="5" id="KW-0521">NADP</keyword>
<organism evidence="9 10">
    <name type="scientific">Immundisolibacter cernigliae</name>
    <dbReference type="NCBI Taxonomy" id="1810504"/>
    <lineage>
        <taxon>Bacteria</taxon>
        <taxon>Pseudomonadati</taxon>
        <taxon>Pseudomonadota</taxon>
        <taxon>Gammaproteobacteria</taxon>
        <taxon>Immundisolibacterales</taxon>
        <taxon>Immundisolibacteraceae</taxon>
        <taxon>Immundisolibacter</taxon>
    </lineage>
</organism>
<keyword evidence="7" id="KW-0503">Monooxygenase</keyword>
<accession>A0A1B1YTX9</accession>
<evidence type="ECO:0000256" key="4">
    <source>
        <dbReference type="ARBA" id="ARBA00022827"/>
    </source>
</evidence>
<dbReference type="STRING" id="1810504.PG2T_09180"/>
<evidence type="ECO:0000256" key="6">
    <source>
        <dbReference type="ARBA" id="ARBA00023002"/>
    </source>
</evidence>
<dbReference type="InParanoid" id="A0A1B1YTX9"/>
<dbReference type="InterPro" id="IPR036188">
    <property type="entry name" value="FAD/NAD-bd_sf"/>
</dbReference>
<keyword evidence="6" id="KW-0560">Oxidoreductase</keyword>
<dbReference type="EMBL" id="CP014671">
    <property type="protein sequence ID" value="ANX04330.1"/>
    <property type="molecule type" value="Genomic_DNA"/>
</dbReference>
<dbReference type="PANTHER" id="PTHR43098">
    <property type="entry name" value="L-ORNITHINE N(5)-MONOOXYGENASE-RELATED"/>
    <property type="match status" value="1"/>
</dbReference>
<feature type="domain" description="FAD/NAD(P)-binding" evidence="8">
    <location>
        <begin position="10"/>
        <end position="227"/>
    </location>
</feature>
<dbReference type="GO" id="GO:0004497">
    <property type="term" value="F:monooxygenase activity"/>
    <property type="evidence" value="ECO:0007669"/>
    <property type="project" value="UniProtKB-KW"/>
</dbReference>
<reference evidence="10" key="1">
    <citation type="submission" date="2016-03" db="EMBL/GenBank/DDBJ databases">
        <title>Complete genome sequence of Solimmundus cernigliae, representing a novel lineage of polycyclic aromatic hydrocarbon degraders within the Gammaproteobacteria.</title>
        <authorList>
            <person name="Singleton D.R."/>
            <person name="Dickey A.N."/>
            <person name="Scholl E.H."/>
            <person name="Wright F.A."/>
            <person name="Aitken M.D."/>
        </authorList>
    </citation>
    <scope>NUCLEOTIDE SEQUENCE [LARGE SCALE GENOMIC DNA]</scope>
    <source>
        <strain evidence="10">TR3.2</strain>
    </source>
</reference>
<dbReference type="SUPFAM" id="SSF51905">
    <property type="entry name" value="FAD/NAD(P)-binding domain"/>
    <property type="match status" value="2"/>
</dbReference>
<protein>
    <recommendedName>
        <fullName evidence="8">FAD/NAD(P)-binding domain-containing protein</fullName>
    </recommendedName>
</protein>
<dbReference type="Gene3D" id="3.50.50.60">
    <property type="entry name" value="FAD/NAD(P)-binding domain"/>
    <property type="match status" value="3"/>
</dbReference>
<keyword evidence="10" id="KW-1185">Reference proteome</keyword>
<comment type="similarity">
    <text evidence="2">Belongs to the FAD-binding monooxygenase family.</text>
</comment>
<sequence>MPDTEHHSLDAVVIGAGFGGMYALHLLRGLGLKVRAYDDADSVGGTWAWNRYPGARVDFPGGPYYCYTFSRELVRDWDWPESQPDQPSVLAYLNHVADRFDLRRDIELRARVTAARYDEAAQRWQLDIATGERVSARFLICATGALSAANRPNIPGLDRFAGECYHTGLWPQRPVDFAGKRVGIIGTGSSGVQAIPVIARTAAHLSVFQRTPQYAIPARNRPLDAAFRRDTREQWPLLRAMMLETLAGTPFPSPTRSALEDSPQQREALYEEHWQRGGLGIAFGTYGDLMSNAESNATLCEFVREKIRRAVHDPDIARRLLPDYPIGTKRLILDEGYYETYNRSNVTLVDLRENPIIEITPQGVRTERGEHALDMLVLATGFDAITGALTRLNPRGRGGLPLAEAWAGRFSTYLGLAVRGFPNLFMIHGPESPSVLYNMPLGAERQAEWIRDCIADLQERSLGGIEAAPGVDLEWGRTVADIADQTLFPRTDSWYTGANIPGKHRQFPVHLDAPQYFATLQQVAAAGYAGFSLEPAR</sequence>
<evidence type="ECO:0000313" key="10">
    <source>
        <dbReference type="Proteomes" id="UP000092952"/>
    </source>
</evidence>
<evidence type="ECO:0000259" key="8">
    <source>
        <dbReference type="Pfam" id="PF07992"/>
    </source>
</evidence>
<comment type="cofactor">
    <cofactor evidence="1">
        <name>FAD</name>
        <dbReference type="ChEBI" id="CHEBI:57692"/>
    </cofactor>
</comment>
<dbReference type="Proteomes" id="UP000092952">
    <property type="component" value="Chromosome"/>
</dbReference>
<evidence type="ECO:0000256" key="2">
    <source>
        <dbReference type="ARBA" id="ARBA00010139"/>
    </source>
</evidence>
<dbReference type="InterPro" id="IPR023753">
    <property type="entry name" value="FAD/NAD-binding_dom"/>
</dbReference>
<dbReference type="RefSeq" id="WP_068804425.1">
    <property type="nucleotide sequence ID" value="NZ_CP014671.1"/>
</dbReference>
<evidence type="ECO:0000256" key="5">
    <source>
        <dbReference type="ARBA" id="ARBA00022857"/>
    </source>
</evidence>
<keyword evidence="3" id="KW-0285">Flavoprotein</keyword>
<evidence type="ECO:0000256" key="7">
    <source>
        <dbReference type="ARBA" id="ARBA00023033"/>
    </source>
</evidence>
<proteinExistence type="inferred from homology"/>
<dbReference type="PRINTS" id="PR00411">
    <property type="entry name" value="PNDRDTASEI"/>
</dbReference>
<evidence type="ECO:0000256" key="3">
    <source>
        <dbReference type="ARBA" id="ARBA00022630"/>
    </source>
</evidence>
<dbReference type="AlphaFoldDB" id="A0A1B1YTX9"/>